<evidence type="ECO:0000256" key="3">
    <source>
        <dbReference type="PROSITE-ProRule" id="PRU00708"/>
    </source>
</evidence>
<dbReference type="PANTHER" id="PTHR47934:SF6">
    <property type="entry name" value="MITOCHONDRIAL GROUP I INTRON SPLICING FACTOR CCM1-RELATED"/>
    <property type="match status" value="1"/>
</dbReference>
<feature type="repeat" description="PPR" evidence="3">
    <location>
        <begin position="358"/>
        <end position="392"/>
    </location>
</feature>
<feature type="repeat" description="PPR" evidence="3">
    <location>
        <begin position="255"/>
        <end position="289"/>
    </location>
</feature>
<protein>
    <submittedName>
        <fullName evidence="5 6">Pentatricopeptide repeat-containing protein At1g53330</fullName>
    </submittedName>
</protein>
<evidence type="ECO:0000313" key="5">
    <source>
        <dbReference type="RefSeq" id="XP_012575444.1"/>
    </source>
</evidence>
<gene>
    <name evidence="5 6" type="primary">LOC101510683</name>
</gene>
<dbReference type="Pfam" id="PF13041">
    <property type="entry name" value="PPR_2"/>
    <property type="match status" value="3"/>
</dbReference>
<dbReference type="GO" id="GO:0005739">
    <property type="term" value="C:mitochondrion"/>
    <property type="evidence" value="ECO:0007669"/>
    <property type="project" value="TreeGrafter"/>
</dbReference>
<dbReference type="PANTHER" id="PTHR47934">
    <property type="entry name" value="PENTATRICOPEPTIDE REPEAT-CONTAINING PROTEIN PET309, MITOCHONDRIAL"/>
    <property type="match status" value="1"/>
</dbReference>
<evidence type="ECO:0000256" key="2">
    <source>
        <dbReference type="ARBA" id="ARBA00022737"/>
    </source>
</evidence>
<dbReference type="NCBIfam" id="TIGR00756">
    <property type="entry name" value="PPR"/>
    <property type="match status" value="6"/>
</dbReference>
<sequence length="458" mass="52263">MATSKPISPFRLSSLLRSQKDPSLAFQLFLNPNPTLQNRPFRYSLLSYDLIITKLGRAKMLPQMEQILQHLHNDTRHRVPEPLLCHVIDFYARARLPSRAIQTFLSIPSFRCTPTLKSFNSLLNALLTCRQFQTITRVASLLNEFGPPNPCTYNILIRSCFLQGHADRALKLFDEMCSCGVLPDAVTFGTLIHGLCKNSMMHKAFEMKKLMIEDFKLKPCVSVYTNLIKGVCEIGELDWAFTIKDEMDRNKLRSDAVVYNTLINALFKAGRKEESLRVLEEMKESGCNWNSVTCNVMIGEFCREKNFKEAYRILDGVEGVKPDVFGYNVVIGCLCREGKWNEANDLFQDMLRRKCVPDVVTYRTLFDGICRWMQFQEAAFVLDEMLFKGYVPHSRSLNEFVGGLCREGNFELLSTVLSGLVSRGDFCNGSLWNVLVPMVCEPEKLAAKPFEIFDDLVA</sequence>
<dbReference type="InterPro" id="IPR011990">
    <property type="entry name" value="TPR-like_helical_dom_sf"/>
</dbReference>
<evidence type="ECO:0000313" key="4">
    <source>
        <dbReference type="Proteomes" id="UP000087171"/>
    </source>
</evidence>
<organism evidence="4 5">
    <name type="scientific">Cicer arietinum</name>
    <name type="common">Chickpea</name>
    <name type="synonym">Garbanzo</name>
    <dbReference type="NCBI Taxonomy" id="3827"/>
    <lineage>
        <taxon>Eukaryota</taxon>
        <taxon>Viridiplantae</taxon>
        <taxon>Streptophyta</taxon>
        <taxon>Embryophyta</taxon>
        <taxon>Tracheophyta</taxon>
        <taxon>Spermatophyta</taxon>
        <taxon>Magnoliopsida</taxon>
        <taxon>eudicotyledons</taxon>
        <taxon>Gunneridae</taxon>
        <taxon>Pentapetalae</taxon>
        <taxon>rosids</taxon>
        <taxon>fabids</taxon>
        <taxon>Fabales</taxon>
        <taxon>Fabaceae</taxon>
        <taxon>Papilionoideae</taxon>
        <taxon>50 kb inversion clade</taxon>
        <taxon>NPAAA clade</taxon>
        <taxon>Hologalegina</taxon>
        <taxon>IRL clade</taxon>
        <taxon>Cicereae</taxon>
        <taxon>Cicer</taxon>
    </lineage>
</organism>
<evidence type="ECO:0000313" key="6">
    <source>
        <dbReference type="RefSeq" id="XP_027186387.1"/>
    </source>
</evidence>
<evidence type="ECO:0000256" key="1">
    <source>
        <dbReference type="ARBA" id="ARBA00007626"/>
    </source>
</evidence>
<feature type="repeat" description="PPR" evidence="3">
    <location>
        <begin position="323"/>
        <end position="357"/>
    </location>
</feature>
<dbReference type="InterPro" id="IPR051114">
    <property type="entry name" value="Mito_RNA_Proc_CCM1"/>
</dbReference>
<dbReference type="Gene3D" id="1.25.40.10">
    <property type="entry name" value="Tetratricopeptide repeat domain"/>
    <property type="match status" value="4"/>
</dbReference>
<feature type="repeat" description="PPR" evidence="3">
    <location>
        <begin position="149"/>
        <end position="183"/>
    </location>
</feature>
<dbReference type="PROSITE" id="PS51375">
    <property type="entry name" value="PPR"/>
    <property type="match status" value="5"/>
</dbReference>
<dbReference type="Proteomes" id="UP000087171">
    <property type="component" value="Unplaced"/>
</dbReference>
<dbReference type="GO" id="GO:0007005">
    <property type="term" value="P:mitochondrion organization"/>
    <property type="evidence" value="ECO:0007669"/>
    <property type="project" value="TreeGrafter"/>
</dbReference>
<dbReference type="RefSeq" id="XP_027186387.1">
    <property type="nucleotide sequence ID" value="XM_027330586.1"/>
</dbReference>
<proteinExistence type="inferred from homology"/>
<dbReference type="GeneID" id="101510683"/>
<dbReference type="AlphaFoldDB" id="A0A1S3EJ75"/>
<feature type="repeat" description="PPR" evidence="3">
    <location>
        <begin position="184"/>
        <end position="214"/>
    </location>
</feature>
<keyword evidence="4" id="KW-1185">Reference proteome</keyword>
<dbReference type="PaxDb" id="3827-XP_004514637.1"/>
<name>A0A1S3EJ75_CICAR</name>
<dbReference type="KEGG" id="cam:101510683"/>
<dbReference type="Pfam" id="PF01535">
    <property type="entry name" value="PPR"/>
    <property type="match status" value="1"/>
</dbReference>
<dbReference type="GO" id="GO:0003729">
    <property type="term" value="F:mRNA binding"/>
    <property type="evidence" value="ECO:0007669"/>
    <property type="project" value="TreeGrafter"/>
</dbReference>
<comment type="similarity">
    <text evidence="1">Belongs to the PPR family. P subfamily.</text>
</comment>
<reference evidence="5 6" key="1">
    <citation type="submission" date="2025-04" db="UniProtKB">
        <authorList>
            <consortium name="RefSeq"/>
        </authorList>
    </citation>
    <scope>IDENTIFICATION</scope>
    <source>
        <tissue evidence="5 6">Etiolated seedlings</tissue>
    </source>
</reference>
<keyword evidence="2" id="KW-0677">Repeat</keyword>
<accession>A0A1S3EJ75</accession>
<dbReference type="OrthoDB" id="185373at2759"/>
<dbReference type="GO" id="GO:0006396">
    <property type="term" value="P:RNA processing"/>
    <property type="evidence" value="ECO:0007669"/>
    <property type="project" value="TreeGrafter"/>
</dbReference>
<dbReference type="eggNOG" id="KOG4197">
    <property type="taxonomic scope" value="Eukaryota"/>
</dbReference>
<dbReference type="InterPro" id="IPR002885">
    <property type="entry name" value="PPR_rpt"/>
</dbReference>
<dbReference type="RefSeq" id="XP_012575444.1">
    <property type="nucleotide sequence ID" value="XM_012719990.2"/>
</dbReference>